<dbReference type="EMBL" id="MU005570">
    <property type="protein sequence ID" value="KAF2690914.1"/>
    <property type="molecule type" value="Genomic_DNA"/>
</dbReference>
<gene>
    <name evidence="1" type="ORF">K458DRAFT_64381</name>
</gene>
<evidence type="ECO:0000313" key="1">
    <source>
        <dbReference type="EMBL" id="KAF2690914.1"/>
    </source>
</evidence>
<name>A0A6G1JK34_9PLEO</name>
<organism evidence="1 2">
    <name type="scientific">Lentithecium fluviatile CBS 122367</name>
    <dbReference type="NCBI Taxonomy" id="1168545"/>
    <lineage>
        <taxon>Eukaryota</taxon>
        <taxon>Fungi</taxon>
        <taxon>Dikarya</taxon>
        <taxon>Ascomycota</taxon>
        <taxon>Pezizomycotina</taxon>
        <taxon>Dothideomycetes</taxon>
        <taxon>Pleosporomycetidae</taxon>
        <taxon>Pleosporales</taxon>
        <taxon>Massarineae</taxon>
        <taxon>Lentitheciaceae</taxon>
        <taxon>Lentithecium</taxon>
    </lineage>
</organism>
<dbReference type="Proteomes" id="UP000799291">
    <property type="component" value="Unassembled WGS sequence"/>
</dbReference>
<proteinExistence type="predicted"/>
<accession>A0A6G1JK34</accession>
<keyword evidence="2" id="KW-1185">Reference proteome</keyword>
<reference evidence="1" key="1">
    <citation type="journal article" date="2020" name="Stud. Mycol.">
        <title>101 Dothideomycetes genomes: a test case for predicting lifestyles and emergence of pathogens.</title>
        <authorList>
            <person name="Haridas S."/>
            <person name="Albert R."/>
            <person name="Binder M."/>
            <person name="Bloem J."/>
            <person name="Labutti K."/>
            <person name="Salamov A."/>
            <person name="Andreopoulos B."/>
            <person name="Baker S."/>
            <person name="Barry K."/>
            <person name="Bills G."/>
            <person name="Bluhm B."/>
            <person name="Cannon C."/>
            <person name="Castanera R."/>
            <person name="Culley D."/>
            <person name="Daum C."/>
            <person name="Ezra D."/>
            <person name="Gonzalez J."/>
            <person name="Henrissat B."/>
            <person name="Kuo A."/>
            <person name="Liang C."/>
            <person name="Lipzen A."/>
            <person name="Lutzoni F."/>
            <person name="Magnuson J."/>
            <person name="Mondo S."/>
            <person name="Nolan M."/>
            <person name="Ohm R."/>
            <person name="Pangilinan J."/>
            <person name="Park H.-J."/>
            <person name="Ramirez L."/>
            <person name="Alfaro M."/>
            <person name="Sun H."/>
            <person name="Tritt A."/>
            <person name="Yoshinaga Y."/>
            <person name="Zwiers L.-H."/>
            <person name="Turgeon B."/>
            <person name="Goodwin S."/>
            <person name="Spatafora J."/>
            <person name="Crous P."/>
            <person name="Grigoriev I."/>
        </authorList>
    </citation>
    <scope>NUCLEOTIDE SEQUENCE</scope>
    <source>
        <strain evidence="1">CBS 122367</strain>
    </source>
</reference>
<dbReference type="AlphaFoldDB" id="A0A6G1JK34"/>
<protein>
    <submittedName>
        <fullName evidence="1">Uncharacterized protein</fullName>
    </submittedName>
</protein>
<sequence length="155" mass="17839">MLFCKFMAFYNLRIMTKTSPCFGSGSSDFKKPVLPVRSWQNICQQRGTYSALNCNTLVEQCGNIREPFLAFVHRIEPPVLSSKIAVAVYFSMHHSIRAGVNITVSKGAEVHPNRVTKESYQRCLWPFPITFRWPCSKRRPCDCGMIEKVLPWCRD</sequence>
<evidence type="ECO:0000313" key="2">
    <source>
        <dbReference type="Proteomes" id="UP000799291"/>
    </source>
</evidence>